<evidence type="ECO:0000313" key="2">
    <source>
        <dbReference type="Proteomes" id="UP000321058"/>
    </source>
</evidence>
<sequence length="67" mass="7414">MTDPKILEEVLAEADVLIRRRLKEHGIEFPHLVVAVTPDGQVIWHSNVSPDGLRSFGNDLINVADGL</sequence>
<dbReference type="Proteomes" id="UP000321058">
    <property type="component" value="Unassembled WGS sequence"/>
</dbReference>
<comment type="caution">
    <text evidence="1">The sequence shown here is derived from an EMBL/GenBank/DDBJ whole genome shotgun (WGS) entry which is preliminary data.</text>
</comment>
<evidence type="ECO:0000313" key="1">
    <source>
        <dbReference type="EMBL" id="GEP59063.1"/>
    </source>
</evidence>
<keyword evidence="2" id="KW-1185">Reference proteome</keyword>
<organism evidence="1 2">
    <name type="scientific">Reyranella soli</name>
    <dbReference type="NCBI Taxonomy" id="1230389"/>
    <lineage>
        <taxon>Bacteria</taxon>
        <taxon>Pseudomonadati</taxon>
        <taxon>Pseudomonadota</taxon>
        <taxon>Alphaproteobacteria</taxon>
        <taxon>Hyphomicrobiales</taxon>
        <taxon>Reyranellaceae</taxon>
        <taxon>Reyranella</taxon>
    </lineage>
</organism>
<protein>
    <submittedName>
        <fullName evidence="1">Uncharacterized protein</fullName>
    </submittedName>
</protein>
<dbReference type="EMBL" id="BKAJ01000118">
    <property type="protein sequence ID" value="GEP59063.1"/>
    <property type="molecule type" value="Genomic_DNA"/>
</dbReference>
<dbReference type="OrthoDB" id="7381887at2"/>
<dbReference type="RefSeq" id="WP_147154429.1">
    <property type="nucleotide sequence ID" value="NZ_BKAJ01000118.1"/>
</dbReference>
<name>A0A512NJD6_9HYPH</name>
<reference evidence="1 2" key="1">
    <citation type="submission" date="2019-07" db="EMBL/GenBank/DDBJ databases">
        <title>Whole genome shotgun sequence of Reyranella soli NBRC 108950.</title>
        <authorList>
            <person name="Hosoyama A."/>
            <person name="Uohara A."/>
            <person name="Ohji S."/>
            <person name="Ichikawa N."/>
        </authorList>
    </citation>
    <scope>NUCLEOTIDE SEQUENCE [LARGE SCALE GENOMIC DNA]</scope>
    <source>
        <strain evidence="1 2">NBRC 108950</strain>
    </source>
</reference>
<gene>
    <name evidence="1" type="ORF">RSO01_62290</name>
</gene>
<dbReference type="AlphaFoldDB" id="A0A512NJD6"/>
<accession>A0A512NJD6</accession>
<proteinExistence type="predicted"/>